<dbReference type="Gene3D" id="2.30.30.40">
    <property type="entry name" value="SH3 Domains"/>
    <property type="match status" value="1"/>
</dbReference>
<dbReference type="GO" id="GO:0005768">
    <property type="term" value="C:endosome"/>
    <property type="evidence" value="ECO:0007669"/>
    <property type="project" value="TreeGrafter"/>
</dbReference>
<keyword evidence="10" id="KW-0472">Membrane</keyword>
<dbReference type="PRINTS" id="PR00452">
    <property type="entry name" value="SH3DOMAIN"/>
</dbReference>
<evidence type="ECO:0000259" key="16">
    <source>
        <dbReference type="PROSITE" id="PS51741"/>
    </source>
</evidence>
<dbReference type="SMART" id="SM00326">
    <property type="entry name" value="SH3"/>
    <property type="match status" value="1"/>
</dbReference>
<dbReference type="PANTHER" id="PTHR23065:SF16">
    <property type="entry name" value="PROTEIN KINASE C AND CASEIN KINASE SUBSTRATE IN NEURONS PROTEIN 1"/>
    <property type="match status" value="1"/>
</dbReference>
<dbReference type="SUPFAM" id="SSF103657">
    <property type="entry name" value="BAR/IMD domain-like"/>
    <property type="match status" value="1"/>
</dbReference>
<dbReference type="GO" id="GO:0005543">
    <property type="term" value="F:phospholipid binding"/>
    <property type="evidence" value="ECO:0007669"/>
    <property type="project" value="TreeGrafter"/>
</dbReference>
<dbReference type="GO" id="GO:0032587">
    <property type="term" value="C:ruffle membrane"/>
    <property type="evidence" value="ECO:0007669"/>
    <property type="project" value="UniProtKB-SubCell"/>
</dbReference>
<evidence type="ECO:0000256" key="7">
    <source>
        <dbReference type="ARBA" id="ARBA00022583"/>
    </source>
</evidence>
<keyword evidence="6" id="KW-0963">Cytoplasm</keyword>
<keyword evidence="5" id="KW-1003">Cell membrane</keyword>
<protein>
    <submittedName>
        <fullName evidence="17">PACN1 protein</fullName>
    </submittedName>
</protein>
<dbReference type="FunFam" id="2.30.30.40:FF:000014">
    <property type="entry name" value="Kinase C and casein kinase substrate in neurons protein"/>
    <property type="match status" value="1"/>
</dbReference>
<dbReference type="PROSITE" id="PS50002">
    <property type="entry name" value="SH3"/>
    <property type="match status" value="1"/>
</dbReference>
<dbReference type="PROSITE" id="PS51741">
    <property type="entry name" value="F_BAR"/>
    <property type="match status" value="1"/>
</dbReference>
<evidence type="ECO:0000256" key="8">
    <source>
        <dbReference type="ARBA" id="ARBA00023054"/>
    </source>
</evidence>
<feature type="non-terminal residue" evidence="17">
    <location>
        <position position="1"/>
    </location>
</feature>
<dbReference type="InterPro" id="IPR036028">
    <property type="entry name" value="SH3-like_dom_sf"/>
</dbReference>
<dbReference type="EMBL" id="VXBY01003085">
    <property type="protein sequence ID" value="NXP40178.1"/>
    <property type="molecule type" value="Genomic_DNA"/>
</dbReference>
<dbReference type="InterPro" id="IPR001452">
    <property type="entry name" value="SH3_domain"/>
</dbReference>
<dbReference type="CDD" id="cd11998">
    <property type="entry name" value="SH3_PACSIN1-2"/>
    <property type="match status" value="1"/>
</dbReference>
<dbReference type="SUPFAM" id="SSF50044">
    <property type="entry name" value="SH3-domain"/>
    <property type="match status" value="1"/>
</dbReference>
<evidence type="ECO:0000313" key="17">
    <source>
        <dbReference type="EMBL" id="NXP40178.1"/>
    </source>
</evidence>
<dbReference type="InterPro" id="IPR035743">
    <property type="entry name" value="PACSIN1/PACSIN2_SH3"/>
</dbReference>
<evidence type="ECO:0000256" key="1">
    <source>
        <dbReference type="ARBA" id="ARBA00004284"/>
    </source>
</evidence>
<dbReference type="GO" id="GO:0048812">
    <property type="term" value="P:neuron projection morphogenesis"/>
    <property type="evidence" value="ECO:0007669"/>
    <property type="project" value="TreeGrafter"/>
</dbReference>
<evidence type="ECO:0000256" key="13">
    <source>
        <dbReference type="SAM" id="Coils"/>
    </source>
</evidence>
<dbReference type="Pfam" id="PF14604">
    <property type="entry name" value="SH3_9"/>
    <property type="match status" value="1"/>
</dbReference>
<dbReference type="GO" id="GO:0007010">
    <property type="term" value="P:cytoskeleton organization"/>
    <property type="evidence" value="ECO:0007669"/>
    <property type="project" value="TreeGrafter"/>
</dbReference>
<dbReference type="GO" id="GO:0030100">
    <property type="term" value="P:regulation of endocytosis"/>
    <property type="evidence" value="ECO:0007669"/>
    <property type="project" value="TreeGrafter"/>
</dbReference>
<evidence type="ECO:0000256" key="10">
    <source>
        <dbReference type="ARBA" id="ARBA00023136"/>
    </source>
</evidence>
<evidence type="ECO:0000256" key="12">
    <source>
        <dbReference type="PROSITE-ProRule" id="PRU01077"/>
    </source>
</evidence>
<sequence length="319" mass="36014">GPQYGSLEKAWAAIMTEADKVSELHQEVKNSLLNDDFEKVKNWQKDAYHKQIMGGFKEAKEAEDGFRKAQKPWAKKLKELETAKKAYHLACKEEKLAMTREANSKADQSNTPEQQKKLQDKVEKCKQDVQKTQEKYEKVLDELNKCTPQYIESMEQVFEQCQQFEEKRLNFLKEMLLDIKRHLNLAESSRRGTAFACASIRGCGMSSVTATPPSPPPPSVSSHDRGQTYSAEWSDDEGSNSFNTSEANGGANPFDEESAGKGVRVRALYDYDGQEQDELSFKAGDELTKLGEEDEQGWCKGRLDNGQLGLYPANYVEAI</sequence>
<dbReference type="GO" id="GO:0097320">
    <property type="term" value="P:plasma membrane tubulation"/>
    <property type="evidence" value="ECO:0007669"/>
    <property type="project" value="TreeGrafter"/>
</dbReference>
<evidence type="ECO:0000259" key="15">
    <source>
        <dbReference type="PROSITE" id="PS50002"/>
    </source>
</evidence>
<dbReference type="AlphaFoldDB" id="A0A7L2A2F0"/>
<dbReference type="Gene3D" id="1.20.1270.60">
    <property type="entry name" value="Arfaptin homology (AH) domain/BAR domain"/>
    <property type="match status" value="1"/>
</dbReference>
<dbReference type="GO" id="GO:0030659">
    <property type="term" value="C:cytoplasmic vesicle membrane"/>
    <property type="evidence" value="ECO:0007669"/>
    <property type="project" value="UniProtKB-SubCell"/>
</dbReference>
<evidence type="ECO:0000256" key="6">
    <source>
        <dbReference type="ARBA" id="ARBA00022490"/>
    </source>
</evidence>
<accession>A0A7L2A2F0</accession>
<dbReference type="FunFam" id="1.20.1270.60:FF:000205">
    <property type="entry name" value="Protein kinase C and casein kinase substrate in neurons protein 1"/>
    <property type="match status" value="1"/>
</dbReference>
<keyword evidence="18" id="KW-1185">Reference proteome</keyword>
<feature type="coiled-coil region" evidence="13">
    <location>
        <begin position="115"/>
        <end position="142"/>
    </location>
</feature>
<comment type="subcellular location">
    <subcellularLocation>
        <location evidence="2">Cell membrane</location>
        <topology evidence="2">Peripheral membrane protein</topology>
        <orientation evidence="2">Cytoplasmic side</orientation>
    </subcellularLocation>
    <subcellularLocation>
        <location evidence="3">Cell projection</location>
        <location evidence="3">Ruffle membrane</location>
    </subcellularLocation>
    <subcellularLocation>
        <location evidence="1">Cytoplasmic vesicle membrane</location>
        <topology evidence="1">Peripheral membrane protein</topology>
    </subcellularLocation>
</comment>
<feature type="domain" description="F-BAR" evidence="16">
    <location>
        <begin position="1"/>
        <end position="215"/>
    </location>
</feature>
<evidence type="ECO:0000256" key="3">
    <source>
        <dbReference type="ARBA" id="ARBA00004632"/>
    </source>
</evidence>
<comment type="caution">
    <text evidence="17">The sequence shown here is derived from an EMBL/GenBank/DDBJ whole genome shotgun (WGS) entry which is preliminary data.</text>
</comment>
<dbReference type="InterPro" id="IPR027267">
    <property type="entry name" value="AH/BAR_dom_sf"/>
</dbReference>
<organism evidence="17 18">
    <name type="scientific">Leiothrix lutea</name>
    <name type="common">Red-billed leiothrix</name>
    <name type="synonym">Sylvia lutea</name>
    <dbReference type="NCBI Taxonomy" id="36275"/>
    <lineage>
        <taxon>Eukaryota</taxon>
        <taxon>Metazoa</taxon>
        <taxon>Chordata</taxon>
        <taxon>Craniata</taxon>
        <taxon>Vertebrata</taxon>
        <taxon>Euteleostomi</taxon>
        <taxon>Archelosauria</taxon>
        <taxon>Archosauria</taxon>
        <taxon>Dinosauria</taxon>
        <taxon>Saurischia</taxon>
        <taxon>Theropoda</taxon>
        <taxon>Coelurosauria</taxon>
        <taxon>Aves</taxon>
        <taxon>Neognathae</taxon>
        <taxon>Neoaves</taxon>
        <taxon>Telluraves</taxon>
        <taxon>Australaves</taxon>
        <taxon>Passeriformes</taxon>
        <taxon>Sylvioidea</taxon>
        <taxon>Leiothrichidae</taxon>
        <taxon>Leiothrix</taxon>
    </lineage>
</organism>
<keyword evidence="9" id="KW-0446">Lipid-binding</keyword>
<proteinExistence type="predicted"/>
<evidence type="ECO:0000256" key="11">
    <source>
        <dbReference type="PROSITE-ProRule" id="PRU00192"/>
    </source>
</evidence>
<evidence type="ECO:0000256" key="4">
    <source>
        <dbReference type="ARBA" id="ARBA00022443"/>
    </source>
</evidence>
<reference evidence="17 18" key="1">
    <citation type="submission" date="2019-09" db="EMBL/GenBank/DDBJ databases">
        <title>Bird 10,000 Genomes (B10K) Project - Family phase.</title>
        <authorList>
            <person name="Zhang G."/>
        </authorList>
    </citation>
    <scope>NUCLEOTIDE SEQUENCE [LARGE SCALE GENOMIC DNA]</scope>
    <source>
        <strain evidence="17">B10K-DU-002-43</strain>
        <tissue evidence="17">Muscle</tissue>
    </source>
</reference>
<evidence type="ECO:0000256" key="14">
    <source>
        <dbReference type="SAM" id="MobiDB-lite"/>
    </source>
</evidence>
<evidence type="ECO:0000313" key="18">
    <source>
        <dbReference type="Proteomes" id="UP000524007"/>
    </source>
</evidence>
<keyword evidence="8 12" id="KW-0175">Coiled coil</keyword>
<keyword evidence="7" id="KW-0254">Endocytosis</keyword>
<feature type="non-terminal residue" evidence="17">
    <location>
        <position position="319"/>
    </location>
</feature>
<dbReference type="GO" id="GO:1900006">
    <property type="term" value="P:positive regulation of dendrite development"/>
    <property type="evidence" value="ECO:0007669"/>
    <property type="project" value="TreeGrafter"/>
</dbReference>
<feature type="domain" description="SH3" evidence="15">
    <location>
        <begin position="260"/>
        <end position="319"/>
    </location>
</feature>
<name>A0A7L2A2F0_LEILU</name>
<feature type="region of interest" description="Disordered" evidence="14">
    <location>
        <begin position="208"/>
        <end position="259"/>
    </location>
</feature>
<evidence type="ECO:0000256" key="5">
    <source>
        <dbReference type="ARBA" id="ARBA00022475"/>
    </source>
</evidence>
<dbReference type="InterPro" id="IPR031160">
    <property type="entry name" value="F_BAR_dom"/>
</dbReference>
<dbReference type="GO" id="GO:0006897">
    <property type="term" value="P:endocytosis"/>
    <property type="evidence" value="ECO:0007669"/>
    <property type="project" value="UniProtKB-KW"/>
</dbReference>
<gene>
    <name evidence="17" type="primary">Pacsin1</name>
    <name evidence="17" type="ORF">LEILUT_R08078</name>
</gene>
<dbReference type="Proteomes" id="UP000524007">
    <property type="component" value="Unassembled WGS sequence"/>
</dbReference>
<keyword evidence="4 11" id="KW-0728">SH3 domain</keyword>
<evidence type="ECO:0000256" key="2">
    <source>
        <dbReference type="ARBA" id="ARBA00004413"/>
    </source>
</evidence>
<dbReference type="PANTHER" id="PTHR23065">
    <property type="entry name" value="PROLINE-SERINE-THREONINE PHOSPHATASE INTERACTING PROTEIN 1"/>
    <property type="match status" value="1"/>
</dbReference>
<evidence type="ECO:0000256" key="9">
    <source>
        <dbReference type="ARBA" id="ARBA00023121"/>
    </source>
</evidence>